<reference evidence="9 10" key="1">
    <citation type="journal article" date="2018" name="Cell">
        <title>The Chara Genome: Secondary Complexity and Implications for Plant Terrestrialization.</title>
        <authorList>
            <person name="Nishiyama T."/>
            <person name="Sakayama H."/>
            <person name="Vries J.D."/>
            <person name="Buschmann H."/>
            <person name="Saint-Marcoux D."/>
            <person name="Ullrich K.K."/>
            <person name="Haas F.B."/>
            <person name="Vanderstraeten L."/>
            <person name="Becker D."/>
            <person name="Lang D."/>
            <person name="Vosolsobe S."/>
            <person name="Rombauts S."/>
            <person name="Wilhelmsson P.K.I."/>
            <person name="Janitza P."/>
            <person name="Kern R."/>
            <person name="Heyl A."/>
            <person name="Rumpler F."/>
            <person name="Villalobos L.I.A.C."/>
            <person name="Clay J.M."/>
            <person name="Skokan R."/>
            <person name="Toyoda A."/>
            <person name="Suzuki Y."/>
            <person name="Kagoshima H."/>
            <person name="Schijlen E."/>
            <person name="Tajeshwar N."/>
            <person name="Catarino B."/>
            <person name="Hetherington A.J."/>
            <person name="Saltykova A."/>
            <person name="Bonnot C."/>
            <person name="Breuninger H."/>
            <person name="Symeonidi A."/>
            <person name="Radhakrishnan G.V."/>
            <person name="Van Nieuwerburgh F."/>
            <person name="Deforce D."/>
            <person name="Chang C."/>
            <person name="Karol K.G."/>
            <person name="Hedrich R."/>
            <person name="Ulvskov P."/>
            <person name="Glockner G."/>
            <person name="Delwiche C.F."/>
            <person name="Petrasek J."/>
            <person name="Van de Peer Y."/>
            <person name="Friml J."/>
            <person name="Beilby M."/>
            <person name="Dolan L."/>
            <person name="Kohara Y."/>
            <person name="Sugano S."/>
            <person name="Fujiyama A."/>
            <person name="Delaux P.-M."/>
            <person name="Quint M."/>
            <person name="TheiBen G."/>
            <person name="Hagemann M."/>
            <person name="Harholt J."/>
            <person name="Dunand C."/>
            <person name="Zachgo S."/>
            <person name="Langdale J."/>
            <person name="Maumus F."/>
            <person name="Straeten D.V.D."/>
            <person name="Gould S.B."/>
            <person name="Rensing S.A."/>
        </authorList>
    </citation>
    <scope>NUCLEOTIDE SEQUENCE [LARGE SCALE GENOMIC DNA]</scope>
    <source>
        <strain evidence="9 10">S276</strain>
    </source>
</reference>
<feature type="transmembrane region" description="Helical" evidence="8">
    <location>
        <begin position="503"/>
        <end position="520"/>
    </location>
</feature>
<dbReference type="STRING" id="69332.A0A388JKX2"/>
<dbReference type="Gramene" id="GBG47488">
    <property type="protein sequence ID" value="GBG47488"/>
    <property type="gene ID" value="CBR_g81062"/>
</dbReference>
<dbReference type="GO" id="GO:0005337">
    <property type="term" value="F:nucleoside transmembrane transporter activity"/>
    <property type="evidence" value="ECO:0007669"/>
    <property type="project" value="InterPro"/>
</dbReference>
<keyword evidence="4 8" id="KW-0812">Transmembrane</keyword>
<feature type="region of interest" description="Disordered" evidence="7">
    <location>
        <begin position="272"/>
        <end position="314"/>
    </location>
</feature>
<feature type="transmembrane region" description="Helical" evidence="8">
    <location>
        <begin position="158"/>
        <end position="178"/>
    </location>
</feature>
<proteinExistence type="inferred from homology"/>
<evidence type="ECO:0000256" key="5">
    <source>
        <dbReference type="ARBA" id="ARBA00022989"/>
    </source>
</evidence>
<dbReference type="OMA" id="KYKFRNT"/>
<feature type="compositionally biased region" description="Basic and acidic residues" evidence="7">
    <location>
        <begin position="303"/>
        <end position="314"/>
    </location>
</feature>
<evidence type="ECO:0000256" key="2">
    <source>
        <dbReference type="ARBA" id="ARBA00007965"/>
    </source>
</evidence>
<evidence type="ECO:0000313" key="9">
    <source>
        <dbReference type="EMBL" id="GBG47488.1"/>
    </source>
</evidence>
<feature type="region of interest" description="Disordered" evidence="7">
    <location>
        <begin position="344"/>
        <end position="393"/>
    </location>
</feature>
<feature type="transmembrane region" description="Helical" evidence="8">
    <location>
        <begin position="52"/>
        <end position="71"/>
    </location>
</feature>
<dbReference type="OrthoDB" id="1856718at2759"/>
<feature type="transmembrane region" description="Helical" evidence="8">
    <location>
        <begin position="541"/>
        <end position="564"/>
    </location>
</feature>
<sequence length="594" mass="62036">MPWNTLITAIDYFSDIYPGVHIDRVFSLSYIFPMLASLLLLVFLGRHSSSSSSALSGFALFALCILVVPLVDWCGVRSSESTISHAIGTRVTLILTVGSTAVVGLADALAQGSTFAFVGELPAKYTQAVLAGTAASGIFVSLLRSATKAALPLRQSAYVYFLVAFVCELLCMVGFHVVRSLPVVKYHRYRDGGGRGSKGGGGGGGGGGGERGGRDLGDEEGKFGDAHGRRGGSDRGSTEQAVGIGRAANAAGVGVGAGSEGAAGADVVLAVPSDNDPHATPLTTRGGGGGGESRNWEEEEEDICNRHRSDGDDDRALLGVESDGLVKSPPKGIITEAKRRMMVGIGGGGGGGGGGGAGGRRNSDFGDAVSSPLLPPPPPPPPSSAAGEGGLHSTHRKTLPAVRVTQVAWHIKSYMASVAWIFVVTLSIFPGFITEDIHSTLFGNWYPVLLISSYNLGDFAGKMFPLVHVIKNQLVVMRCTLWRGLFFPLFALISYGPEMFHNEAYVMLITLALGVSNGYFNSLLMMDAPKQVELHEAEAAGLIMVLSLVVGLAIGALGGWAWLLVPSFCYSRACLAGVLLIWVAALTIVSAVIR</sequence>
<feature type="transmembrane region" description="Helical" evidence="8">
    <location>
        <begin position="570"/>
        <end position="593"/>
    </location>
</feature>
<dbReference type="PANTHER" id="PTHR10332:SF10">
    <property type="entry name" value="EQUILIBRATIVE NUCLEOSIDE TRANSPORTER 4"/>
    <property type="match status" value="1"/>
</dbReference>
<keyword evidence="5 8" id="KW-1133">Transmembrane helix</keyword>
<feature type="compositionally biased region" description="Basic and acidic residues" evidence="7">
    <location>
        <begin position="211"/>
        <end position="237"/>
    </location>
</feature>
<dbReference type="AlphaFoldDB" id="A0A388JKX2"/>
<comment type="caution">
    <text evidence="9">The sequence shown here is derived from an EMBL/GenBank/DDBJ whole genome shotgun (WGS) entry which is preliminary data.</text>
</comment>
<feature type="transmembrane region" description="Helical" evidence="8">
    <location>
        <begin position="125"/>
        <end position="146"/>
    </location>
</feature>
<accession>A0A388JKX2</accession>
<feature type="compositionally biased region" description="Pro residues" evidence="7">
    <location>
        <begin position="373"/>
        <end position="383"/>
    </location>
</feature>
<evidence type="ECO:0000256" key="3">
    <source>
        <dbReference type="ARBA" id="ARBA00022448"/>
    </source>
</evidence>
<feature type="region of interest" description="Disordered" evidence="7">
    <location>
        <begin position="192"/>
        <end position="241"/>
    </location>
</feature>
<feature type="compositionally biased region" description="Gly residues" evidence="7">
    <location>
        <begin position="344"/>
        <end position="359"/>
    </location>
</feature>
<keyword evidence="6 8" id="KW-0472">Membrane</keyword>
<dbReference type="Pfam" id="PF01733">
    <property type="entry name" value="Nucleoside_tran"/>
    <property type="match status" value="2"/>
</dbReference>
<feature type="transmembrane region" description="Helical" evidence="8">
    <location>
        <begin position="91"/>
        <end position="118"/>
    </location>
</feature>
<feature type="transmembrane region" description="Helical" evidence="8">
    <location>
        <begin position="479"/>
        <end position="497"/>
    </location>
</feature>
<feature type="compositionally biased region" description="Gly residues" evidence="7">
    <location>
        <begin position="194"/>
        <end position="210"/>
    </location>
</feature>
<keyword evidence="3" id="KW-0813">Transport</keyword>
<dbReference type="PANTHER" id="PTHR10332">
    <property type="entry name" value="EQUILIBRATIVE NUCLEOSIDE TRANSPORTER"/>
    <property type="match status" value="1"/>
</dbReference>
<organism evidence="9 10">
    <name type="scientific">Chara braunii</name>
    <name type="common">Braun's stonewort</name>
    <dbReference type="NCBI Taxonomy" id="69332"/>
    <lineage>
        <taxon>Eukaryota</taxon>
        <taxon>Viridiplantae</taxon>
        <taxon>Streptophyta</taxon>
        <taxon>Charophyceae</taxon>
        <taxon>Charales</taxon>
        <taxon>Characeae</taxon>
        <taxon>Chara</taxon>
    </lineage>
</organism>
<dbReference type="EMBL" id="BFEA01004609">
    <property type="protein sequence ID" value="GBG47488.1"/>
    <property type="molecule type" value="Genomic_DNA"/>
</dbReference>
<evidence type="ECO:0000256" key="1">
    <source>
        <dbReference type="ARBA" id="ARBA00004141"/>
    </source>
</evidence>
<evidence type="ECO:0000256" key="8">
    <source>
        <dbReference type="SAM" id="Phobius"/>
    </source>
</evidence>
<protein>
    <submittedName>
        <fullName evidence="9">Uncharacterized protein</fullName>
    </submittedName>
</protein>
<name>A0A388JKX2_CHABU</name>
<dbReference type="GO" id="GO:0005886">
    <property type="term" value="C:plasma membrane"/>
    <property type="evidence" value="ECO:0007669"/>
    <property type="project" value="TreeGrafter"/>
</dbReference>
<evidence type="ECO:0000256" key="6">
    <source>
        <dbReference type="ARBA" id="ARBA00023136"/>
    </source>
</evidence>
<dbReference type="Proteomes" id="UP000265515">
    <property type="component" value="Unassembled WGS sequence"/>
</dbReference>
<evidence type="ECO:0000256" key="7">
    <source>
        <dbReference type="SAM" id="MobiDB-lite"/>
    </source>
</evidence>
<dbReference type="InterPro" id="IPR002259">
    <property type="entry name" value="Eqnu_transpt"/>
</dbReference>
<gene>
    <name evidence="9" type="ORF">CBR_g81062</name>
</gene>
<feature type="transmembrane region" description="Helical" evidence="8">
    <location>
        <begin position="25"/>
        <end position="45"/>
    </location>
</feature>
<comment type="subcellular location">
    <subcellularLocation>
        <location evidence="1">Membrane</location>
        <topology evidence="1">Multi-pass membrane protein</topology>
    </subcellularLocation>
</comment>
<comment type="similarity">
    <text evidence="2">Belongs to the SLC29A/ENT transporter (TC 2.A.57) family.</text>
</comment>
<keyword evidence="10" id="KW-1185">Reference proteome</keyword>
<feature type="transmembrane region" description="Helical" evidence="8">
    <location>
        <begin position="413"/>
        <end position="433"/>
    </location>
</feature>
<evidence type="ECO:0000313" key="10">
    <source>
        <dbReference type="Proteomes" id="UP000265515"/>
    </source>
</evidence>
<evidence type="ECO:0000256" key="4">
    <source>
        <dbReference type="ARBA" id="ARBA00022692"/>
    </source>
</evidence>